<dbReference type="EMBL" id="KN832571">
    <property type="protein sequence ID" value="KII84453.1"/>
    <property type="molecule type" value="Genomic_DNA"/>
</dbReference>
<keyword evidence="11 12" id="KW-0143">Chaperone</keyword>
<proteinExistence type="inferred from homology"/>
<sequence>MLFLTKPIEQQRQAVIERYRAQAALQNAQTLMNKATEKCFAKCVPKPSTSLSGSEETCTLRCFERYLEAFNIVSRTYMNRVAEESRNEQHGL</sequence>
<evidence type="ECO:0000256" key="3">
    <source>
        <dbReference type="ARBA" id="ARBA00022448"/>
    </source>
</evidence>
<evidence type="ECO:0000256" key="10">
    <source>
        <dbReference type="ARBA" id="ARBA00023157"/>
    </source>
</evidence>
<feature type="domain" description="Tim10-like" evidence="13">
    <location>
        <begin position="20"/>
        <end position="78"/>
    </location>
</feature>
<dbReference type="OrthoDB" id="7813104at2759"/>
<gene>
    <name evidence="14" type="ORF">PLICRDRAFT_118028</name>
</gene>
<evidence type="ECO:0000313" key="14">
    <source>
        <dbReference type="EMBL" id="KII84453.1"/>
    </source>
</evidence>
<dbReference type="GO" id="GO:0045039">
    <property type="term" value="P:protein insertion into mitochondrial inner membrane"/>
    <property type="evidence" value="ECO:0007669"/>
    <property type="project" value="UniProtKB-ARBA"/>
</dbReference>
<dbReference type="HOGENOM" id="CLU_141397_0_2_1"/>
<dbReference type="Gene3D" id="1.10.287.810">
    <property type="entry name" value="Mitochondrial import inner membrane translocase subunit tim13 like domains"/>
    <property type="match status" value="1"/>
</dbReference>
<dbReference type="GO" id="GO:0005743">
    <property type="term" value="C:mitochondrial inner membrane"/>
    <property type="evidence" value="ECO:0007669"/>
    <property type="project" value="UniProtKB-SubCell"/>
</dbReference>
<dbReference type="GO" id="GO:0042719">
    <property type="term" value="C:mitochondrial intermembrane space chaperone complex"/>
    <property type="evidence" value="ECO:0007669"/>
    <property type="project" value="UniProtKB-ARBA"/>
</dbReference>
<keyword evidence="5 12" id="KW-0472">Membrane</keyword>
<protein>
    <recommendedName>
        <fullName evidence="12">Mitochondrial import inner membrane translocase subunit</fullName>
    </recommendedName>
</protein>
<keyword evidence="7 12" id="KW-0653">Protein transport</keyword>
<comment type="domain">
    <text evidence="12">The twin CX3C motif contains 4 conserved Cys residues that form 2 disulfide bonds in the mitochondrial intermembrane space.</text>
</comment>
<evidence type="ECO:0000256" key="7">
    <source>
        <dbReference type="ARBA" id="ARBA00022927"/>
    </source>
</evidence>
<dbReference type="FunFam" id="1.10.287.810:FF:000001">
    <property type="entry name" value="mitochondrial import inner membrane translocase subunit TIM13"/>
    <property type="match status" value="1"/>
</dbReference>
<keyword evidence="9 12" id="KW-0496">Mitochondrion</keyword>
<dbReference type="InterPro" id="IPR004217">
    <property type="entry name" value="Tim10-like"/>
</dbReference>
<evidence type="ECO:0000256" key="11">
    <source>
        <dbReference type="ARBA" id="ARBA00023186"/>
    </source>
</evidence>
<reference evidence="14 15" key="1">
    <citation type="submission" date="2014-06" db="EMBL/GenBank/DDBJ databases">
        <title>Evolutionary Origins and Diversification of the Mycorrhizal Mutualists.</title>
        <authorList>
            <consortium name="DOE Joint Genome Institute"/>
            <consortium name="Mycorrhizal Genomics Consortium"/>
            <person name="Kohler A."/>
            <person name="Kuo A."/>
            <person name="Nagy L.G."/>
            <person name="Floudas D."/>
            <person name="Copeland A."/>
            <person name="Barry K.W."/>
            <person name="Cichocki N."/>
            <person name="Veneault-Fourrey C."/>
            <person name="LaButti K."/>
            <person name="Lindquist E.A."/>
            <person name="Lipzen A."/>
            <person name="Lundell T."/>
            <person name="Morin E."/>
            <person name="Murat C."/>
            <person name="Riley R."/>
            <person name="Ohm R."/>
            <person name="Sun H."/>
            <person name="Tunlid A."/>
            <person name="Henrissat B."/>
            <person name="Grigoriev I.V."/>
            <person name="Hibbett D.S."/>
            <person name="Martin F."/>
        </authorList>
    </citation>
    <scope>NUCLEOTIDE SEQUENCE [LARGE SCALE GENOMIC DNA]</scope>
    <source>
        <strain evidence="14 15">FD-325 SS-3</strain>
    </source>
</reference>
<comment type="function">
    <text evidence="12">Mitochondrial intermembrane chaperone that participates in the import and insertion of some multi-pass transmembrane proteins into the mitochondrial inner membrane. Also required for the transfer of beta-barrel precursors from the TOM complex to the sorting and assembly machinery (SAM complex) of the outer membrane. Acts as a chaperone-like protein that protects the hydrophobic precursors from aggregation and guide them through the mitochondrial intermembrane space.</text>
</comment>
<comment type="subunit">
    <text evidence="12">Heterohexamer.</text>
</comment>
<evidence type="ECO:0000313" key="15">
    <source>
        <dbReference type="Proteomes" id="UP000053263"/>
    </source>
</evidence>
<keyword evidence="10 12" id="KW-1015">Disulfide bond</keyword>
<comment type="subcellular location">
    <subcellularLocation>
        <location evidence="1 12">Mitochondrion inner membrane</location>
        <topology evidence="1 12">Peripheral membrane protein</topology>
        <orientation evidence="1 12">Intermembrane side</orientation>
    </subcellularLocation>
</comment>
<keyword evidence="6" id="KW-0862">Zinc</keyword>
<evidence type="ECO:0000256" key="9">
    <source>
        <dbReference type="ARBA" id="ARBA00023128"/>
    </source>
</evidence>
<keyword evidence="15" id="KW-1185">Reference proteome</keyword>
<keyword evidence="8 12" id="KW-0811">Translocation</keyword>
<evidence type="ECO:0000256" key="12">
    <source>
        <dbReference type="RuleBase" id="RU367043"/>
    </source>
</evidence>
<evidence type="ECO:0000256" key="6">
    <source>
        <dbReference type="ARBA" id="ARBA00022833"/>
    </source>
</evidence>
<name>A0A0C9T8C9_PLICR</name>
<dbReference type="GO" id="GO:0046872">
    <property type="term" value="F:metal ion binding"/>
    <property type="evidence" value="ECO:0007669"/>
    <property type="project" value="UniProtKB-KW"/>
</dbReference>
<dbReference type="Proteomes" id="UP000053263">
    <property type="component" value="Unassembled WGS sequence"/>
</dbReference>
<comment type="similarity">
    <text evidence="2 12">Belongs to the small Tim family.</text>
</comment>
<evidence type="ECO:0000256" key="4">
    <source>
        <dbReference type="ARBA" id="ARBA00022723"/>
    </source>
</evidence>
<evidence type="ECO:0000256" key="8">
    <source>
        <dbReference type="ARBA" id="ARBA00023010"/>
    </source>
</evidence>
<dbReference type="AlphaFoldDB" id="A0A0C9T8C9"/>
<dbReference type="Pfam" id="PF02953">
    <property type="entry name" value="zf-Tim10_DDP"/>
    <property type="match status" value="1"/>
</dbReference>
<keyword evidence="4" id="KW-0479">Metal-binding</keyword>
<evidence type="ECO:0000256" key="5">
    <source>
        <dbReference type="ARBA" id="ARBA00022792"/>
    </source>
</evidence>
<dbReference type="SUPFAM" id="SSF144122">
    <property type="entry name" value="Tim10-like"/>
    <property type="match status" value="1"/>
</dbReference>
<organism evidence="14 15">
    <name type="scientific">Plicaturopsis crispa FD-325 SS-3</name>
    <dbReference type="NCBI Taxonomy" id="944288"/>
    <lineage>
        <taxon>Eukaryota</taxon>
        <taxon>Fungi</taxon>
        <taxon>Dikarya</taxon>
        <taxon>Basidiomycota</taxon>
        <taxon>Agaricomycotina</taxon>
        <taxon>Agaricomycetes</taxon>
        <taxon>Agaricomycetidae</taxon>
        <taxon>Amylocorticiales</taxon>
        <taxon>Amylocorticiaceae</taxon>
        <taxon>Plicatura</taxon>
        <taxon>Plicaturopsis crispa</taxon>
    </lineage>
</organism>
<evidence type="ECO:0000256" key="1">
    <source>
        <dbReference type="ARBA" id="ARBA00004137"/>
    </source>
</evidence>
<accession>A0A0C9T8C9</accession>
<keyword evidence="5 12" id="KW-0999">Mitochondrion inner membrane</keyword>
<keyword evidence="3 12" id="KW-0813">Transport</keyword>
<dbReference type="GO" id="GO:0015031">
    <property type="term" value="P:protein transport"/>
    <property type="evidence" value="ECO:0007669"/>
    <property type="project" value="UniProtKB-KW"/>
</dbReference>
<evidence type="ECO:0000256" key="2">
    <source>
        <dbReference type="ARBA" id="ARBA00006720"/>
    </source>
</evidence>
<dbReference type="InterPro" id="IPR035427">
    <property type="entry name" value="Tim10-like_dom_sf"/>
</dbReference>
<evidence type="ECO:0000259" key="13">
    <source>
        <dbReference type="Pfam" id="PF02953"/>
    </source>
</evidence>